<dbReference type="InterPro" id="IPR057326">
    <property type="entry name" value="KR_dom"/>
</dbReference>
<dbReference type="OrthoDB" id="9803333at2"/>
<sequence length="247" mass="25992">MNTLQGKVAIVTGGGTGIGAAISKCLAENGVKVVINYNTSSLAAQGVVSSIIENGGEAIAVQADVSKSEDATKVIDAAIEKYGKLDILVNNAGITRDRSFKKLTEEDWRKVIDVNLNSVYNTTAPALNYLVNSDAGRIINISSIIGQTGAFGQANYSAAKAGMIGFTKSLALELAKTGVTVNAICPGFIETCMISEVPENIREQIQAKIPQKRFGHAEEIASGVLYLCKDGAYITGQQLNINGGLFM</sequence>
<dbReference type="InterPro" id="IPR036291">
    <property type="entry name" value="NAD(P)-bd_dom_sf"/>
</dbReference>
<dbReference type="NCBIfam" id="NF009464">
    <property type="entry name" value="PRK12824.1"/>
    <property type="match status" value="1"/>
</dbReference>
<keyword evidence="2 6" id="KW-0560">Oxidoreductase</keyword>
<reference evidence="6 7" key="3">
    <citation type="journal article" date="2019" name="Int. J. Syst. Evol. Microbiol.">
        <title>Anaerobacillus isosaccharinicus sp. nov., an alkaliphilic bacterium which degrades isosaccharinic acid.</title>
        <authorList>
            <person name="Bassil N.M."/>
            <person name="Lloyd J.R."/>
        </authorList>
    </citation>
    <scope>NUCLEOTIDE SEQUENCE [LARGE SCALE GENOMIC DNA]</scope>
    <source>
        <strain evidence="6 7">NB2006</strain>
    </source>
</reference>
<dbReference type="SUPFAM" id="SSF51735">
    <property type="entry name" value="NAD(P)-binding Rossmann-fold domains"/>
    <property type="match status" value="1"/>
</dbReference>
<protein>
    <submittedName>
        <fullName evidence="6">3-oxoacyl-ACP reductase</fullName>
        <ecNumber evidence="6">1.1.1.36</ecNumber>
    </submittedName>
    <submittedName>
        <fullName evidence="5">3-oxoacyl-[acyl-carrier-protein] reductase</fullName>
    </submittedName>
</protein>
<organism evidence="5 7">
    <name type="scientific">Anaerobacillus isosaccharinicus</name>
    <dbReference type="NCBI Taxonomy" id="1532552"/>
    <lineage>
        <taxon>Bacteria</taxon>
        <taxon>Bacillati</taxon>
        <taxon>Bacillota</taxon>
        <taxon>Bacilli</taxon>
        <taxon>Bacillales</taxon>
        <taxon>Bacillaceae</taxon>
        <taxon>Anaerobacillus</taxon>
    </lineage>
</organism>
<dbReference type="InterPro" id="IPR020904">
    <property type="entry name" value="Sc_DH/Rdtase_CS"/>
</dbReference>
<dbReference type="RefSeq" id="WP_071317943.1">
    <property type="nucleotide sequence ID" value="NZ_CP063356.2"/>
</dbReference>
<dbReference type="PANTHER" id="PTHR42879:SF2">
    <property type="entry name" value="3-OXOACYL-[ACYL-CARRIER-PROTEIN] REDUCTASE FABG"/>
    <property type="match status" value="1"/>
</dbReference>
<dbReference type="PRINTS" id="PR00081">
    <property type="entry name" value="GDHRDH"/>
</dbReference>
<reference evidence="6" key="4">
    <citation type="submission" date="2020-10" db="EMBL/GenBank/DDBJ databases">
        <authorList>
            <person name="Bassil N.M."/>
            <person name="Lloyd J.R."/>
        </authorList>
    </citation>
    <scope>NUCLEOTIDE SEQUENCE</scope>
    <source>
        <strain evidence="6">NB2006</strain>
    </source>
</reference>
<dbReference type="EMBL" id="CP063356">
    <property type="protein sequence ID" value="QOY34878.1"/>
    <property type="molecule type" value="Genomic_DNA"/>
</dbReference>
<dbReference type="PRINTS" id="PR00080">
    <property type="entry name" value="SDRFAMILY"/>
</dbReference>
<accession>A0A1S2LJ32</accession>
<evidence type="ECO:0000313" key="7">
    <source>
        <dbReference type="Proteomes" id="UP000180175"/>
    </source>
</evidence>
<evidence type="ECO:0000313" key="6">
    <source>
        <dbReference type="EMBL" id="QOY34878.1"/>
    </source>
</evidence>
<feature type="domain" description="Ketoreductase" evidence="4">
    <location>
        <begin position="7"/>
        <end position="187"/>
    </location>
</feature>
<evidence type="ECO:0000256" key="3">
    <source>
        <dbReference type="RuleBase" id="RU000363"/>
    </source>
</evidence>
<dbReference type="GO" id="GO:0032787">
    <property type="term" value="P:monocarboxylic acid metabolic process"/>
    <property type="evidence" value="ECO:0007669"/>
    <property type="project" value="UniProtKB-ARBA"/>
</dbReference>
<comment type="similarity">
    <text evidence="1 3">Belongs to the short-chain dehydrogenases/reductases (SDR) family.</text>
</comment>
<dbReference type="NCBIfam" id="NF005559">
    <property type="entry name" value="PRK07231.1"/>
    <property type="match status" value="1"/>
</dbReference>
<proteinExistence type="inferred from homology"/>
<dbReference type="Gene3D" id="3.40.50.720">
    <property type="entry name" value="NAD(P)-binding Rossmann-like Domain"/>
    <property type="match status" value="1"/>
</dbReference>
<dbReference type="NCBIfam" id="NF009466">
    <property type="entry name" value="PRK12826.1-2"/>
    <property type="match status" value="1"/>
</dbReference>
<evidence type="ECO:0000313" key="5">
    <source>
        <dbReference type="EMBL" id="OIJ11697.1"/>
    </source>
</evidence>
<reference evidence="5 7" key="1">
    <citation type="submission" date="2016-10" db="EMBL/GenBank/DDBJ databases">
        <title>Draft genome sequences of four alkaliphilic bacteria belonging to the Anaerobacillus genus.</title>
        <authorList>
            <person name="Bassil N.M."/>
            <person name="Lloyd J.R."/>
        </authorList>
    </citation>
    <scope>NUCLEOTIDE SEQUENCE [LARGE SCALE GENOMIC DNA]</scope>
    <source>
        <strain evidence="5 7">NB2006</strain>
    </source>
</reference>
<gene>
    <name evidence="6" type="ORF">AWH56_019470</name>
    <name evidence="5" type="ORF">AWH56_15450</name>
</gene>
<dbReference type="EC" id="1.1.1.36" evidence="6"/>
<dbReference type="Proteomes" id="UP000180175">
    <property type="component" value="Chromosome"/>
</dbReference>
<dbReference type="SMART" id="SM00822">
    <property type="entry name" value="PKS_KR"/>
    <property type="match status" value="1"/>
</dbReference>
<dbReference type="FunFam" id="3.40.50.720:FF:000173">
    <property type="entry name" value="3-oxoacyl-[acyl-carrier protein] reductase"/>
    <property type="match status" value="1"/>
</dbReference>
<dbReference type="GO" id="GO:0018454">
    <property type="term" value="F:acetoacetyl-CoA reductase activity"/>
    <property type="evidence" value="ECO:0007669"/>
    <property type="project" value="UniProtKB-EC"/>
</dbReference>
<evidence type="ECO:0000259" key="4">
    <source>
        <dbReference type="SMART" id="SM00822"/>
    </source>
</evidence>
<dbReference type="PANTHER" id="PTHR42879">
    <property type="entry name" value="3-OXOACYL-(ACYL-CARRIER-PROTEIN) REDUCTASE"/>
    <property type="match status" value="1"/>
</dbReference>
<reference evidence="6 7" key="2">
    <citation type="journal article" date="2017" name="Genome Announc.">
        <title>Draft Genome Sequences of Four Alkaliphilic Bacteria Belonging to the Anaerobacillus Genus.</title>
        <authorList>
            <person name="Bassil N.M."/>
            <person name="Lloyd J.R."/>
        </authorList>
    </citation>
    <scope>NUCLEOTIDE SEQUENCE [LARGE SCALE GENOMIC DNA]</scope>
    <source>
        <strain evidence="6 7">NB2006</strain>
    </source>
</reference>
<dbReference type="Pfam" id="PF00106">
    <property type="entry name" value="adh_short"/>
    <property type="match status" value="1"/>
</dbReference>
<dbReference type="InterPro" id="IPR002347">
    <property type="entry name" value="SDR_fam"/>
</dbReference>
<dbReference type="AlphaFoldDB" id="A0A1S2LJ32"/>
<dbReference type="EMBL" id="LQXD01000133">
    <property type="protein sequence ID" value="OIJ11697.1"/>
    <property type="molecule type" value="Genomic_DNA"/>
</dbReference>
<evidence type="ECO:0000256" key="1">
    <source>
        <dbReference type="ARBA" id="ARBA00006484"/>
    </source>
</evidence>
<keyword evidence="7" id="KW-1185">Reference proteome</keyword>
<evidence type="ECO:0000256" key="2">
    <source>
        <dbReference type="ARBA" id="ARBA00023002"/>
    </source>
</evidence>
<dbReference type="InterPro" id="IPR050259">
    <property type="entry name" value="SDR"/>
</dbReference>
<dbReference type="KEGG" id="aia:AWH56_019470"/>
<name>A0A1S2LJ32_9BACI</name>
<dbReference type="PROSITE" id="PS00061">
    <property type="entry name" value="ADH_SHORT"/>
    <property type="match status" value="1"/>
</dbReference>